<feature type="transmembrane region" description="Helical" evidence="7">
    <location>
        <begin position="169"/>
        <end position="187"/>
    </location>
</feature>
<feature type="transmembrane region" description="Helical" evidence="7">
    <location>
        <begin position="39"/>
        <end position="58"/>
    </location>
</feature>
<dbReference type="OrthoDB" id="525686at2759"/>
<dbReference type="PANTHER" id="PTHR31621">
    <property type="entry name" value="PROTEIN DMP3"/>
    <property type="match status" value="1"/>
</dbReference>
<gene>
    <name evidence="8" type="ORF">E3N88_34285</name>
</gene>
<dbReference type="PANTHER" id="PTHR31621:SF0">
    <property type="entry name" value="PROTEIN DMP6"/>
    <property type="match status" value="1"/>
</dbReference>
<feature type="region of interest" description="Disordered" evidence="6">
    <location>
        <begin position="262"/>
        <end position="284"/>
    </location>
</feature>
<comment type="caution">
    <text evidence="8">The sequence shown here is derived from an EMBL/GenBank/DDBJ whole genome shotgun (WGS) entry which is preliminary data.</text>
</comment>
<protein>
    <recommendedName>
        <fullName evidence="10">DUF679 domain-containing protein</fullName>
    </recommendedName>
</protein>
<name>A0A5N6LXP1_9ASTR</name>
<dbReference type="GO" id="GO:0010256">
    <property type="term" value="P:endomembrane system organization"/>
    <property type="evidence" value="ECO:0007669"/>
    <property type="project" value="TreeGrafter"/>
</dbReference>
<comment type="subcellular location">
    <subcellularLocation>
        <location evidence="1">Membrane</location>
        <topology evidence="1">Multi-pass membrane protein</topology>
    </subcellularLocation>
</comment>
<dbReference type="GO" id="GO:0016020">
    <property type="term" value="C:membrane"/>
    <property type="evidence" value="ECO:0007669"/>
    <property type="project" value="UniProtKB-SubCell"/>
</dbReference>
<evidence type="ECO:0000256" key="5">
    <source>
        <dbReference type="ARBA" id="ARBA00023136"/>
    </source>
</evidence>
<evidence type="ECO:0000256" key="6">
    <source>
        <dbReference type="SAM" id="MobiDB-lite"/>
    </source>
</evidence>
<feature type="transmembrane region" description="Helical" evidence="7">
    <location>
        <begin position="70"/>
        <end position="89"/>
    </location>
</feature>
<keyword evidence="9" id="KW-1185">Reference proteome</keyword>
<dbReference type="InterPro" id="IPR007770">
    <property type="entry name" value="DMP"/>
</dbReference>
<comment type="similarity">
    <text evidence="2">Belongs to the plant DMP1 protein family.</text>
</comment>
<dbReference type="AlphaFoldDB" id="A0A5N6LXP1"/>
<feature type="transmembrane region" description="Helical" evidence="7">
    <location>
        <begin position="130"/>
        <end position="149"/>
    </location>
</feature>
<evidence type="ECO:0000256" key="1">
    <source>
        <dbReference type="ARBA" id="ARBA00004141"/>
    </source>
</evidence>
<dbReference type="Pfam" id="PF05078">
    <property type="entry name" value="DUF679"/>
    <property type="match status" value="1"/>
</dbReference>
<keyword evidence="5 7" id="KW-0472">Membrane</keyword>
<evidence type="ECO:0000313" key="9">
    <source>
        <dbReference type="Proteomes" id="UP000326396"/>
    </source>
</evidence>
<sequence>MDDENQADQSPLLETTTSLVQRNVIQNVISQTFQSTANLANLLPTGTVLAFHLLSPIFTNQGVCDPMSRALTTVLVGLCGLSCFLLSFTDSFVDGDGNICYGFATINGLYVMDGNISLTPEIAAKYKLKFSDFMHAFMSIMVFAAVALFDQNVVNCFYPSPSDDIKNLLTTLPIGLGVFFSMLFVAFPSQRHGIGFPAKRSLLNRHLKCLNQIVDKGMIMAEEFGHDKRDCWSNDEEQVKAIANQEEEDATNEEVSHLFMATATSKTGSSNTHESTNSCKLYGL</sequence>
<dbReference type="GO" id="GO:0005737">
    <property type="term" value="C:cytoplasm"/>
    <property type="evidence" value="ECO:0007669"/>
    <property type="project" value="UniProtKB-ARBA"/>
</dbReference>
<evidence type="ECO:0000313" key="8">
    <source>
        <dbReference type="EMBL" id="KAD3066405.1"/>
    </source>
</evidence>
<evidence type="ECO:0000256" key="3">
    <source>
        <dbReference type="ARBA" id="ARBA00022692"/>
    </source>
</evidence>
<evidence type="ECO:0008006" key="10">
    <source>
        <dbReference type="Google" id="ProtNLM"/>
    </source>
</evidence>
<accession>A0A5N6LXP1</accession>
<proteinExistence type="inferred from homology"/>
<evidence type="ECO:0000256" key="7">
    <source>
        <dbReference type="SAM" id="Phobius"/>
    </source>
</evidence>
<reference evidence="8 9" key="1">
    <citation type="submission" date="2019-05" db="EMBL/GenBank/DDBJ databases">
        <title>Mikania micrantha, genome provides insights into the molecular mechanism of rapid growth.</title>
        <authorList>
            <person name="Liu B."/>
        </authorList>
    </citation>
    <scope>NUCLEOTIDE SEQUENCE [LARGE SCALE GENOMIC DNA]</scope>
    <source>
        <strain evidence="8">NLD-2019</strain>
        <tissue evidence="8">Leaf</tissue>
    </source>
</reference>
<keyword evidence="4 7" id="KW-1133">Transmembrane helix</keyword>
<evidence type="ECO:0000256" key="2">
    <source>
        <dbReference type="ARBA" id="ARBA00008707"/>
    </source>
</evidence>
<dbReference type="EMBL" id="SZYD01000017">
    <property type="protein sequence ID" value="KAD3066405.1"/>
    <property type="molecule type" value="Genomic_DNA"/>
</dbReference>
<dbReference type="Proteomes" id="UP000326396">
    <property type="component" value="Linkage Group LG7"/>
</dbReference>
<organism evidence="8 9">
    <name type="scientific">Mikania micrantha</name>
    <name type="common">bitter vine</name>
    <dbReference type="NCBI Taxonomy" id="192012"/>
    <lineage>
        <taxon>Eukaryota</taxon>
        <taxon>Viridiplantae</taxon>
        <taxon>Streptophyta</taxon>
        <taxon>Embryophyta</taxon>
        <taxon>Tracheophyta</taxon>
        <taxon>Spermatophyta</taxon>
        <taxon>Magnoliopsida</taxon>
        <taxon>eudicotyledons</taxon>
        <taxon>Gunneridae</taxon>
        <taxon>Pentapetalae</taxon>
        <taxon>asterids</taxon>
        <taxon>campanulids</taxon>
        <taxon>Asterales</taxon>
        <taxon>Asteraceae</taxon>
        <taxon>Asteroideae</taxon>
        <taxon>Heliantheae alliance</taxon>
        <taxon>Eupatorieae</taxon>
        <taxon>Mikania</taxon>
    </lineage>
</organism>
<evidence type="ECO:0000256" key="4">
    <source>
        <dbReference type="ARBA" id="ARBA00022989"/>
    </source>
</evidence>
<keyword evidence="3 7" id="KW-0812">Transmembrane</keyword>